<protein>
    <submittedName>
        <fullName evidence="1">Uncharacterized protein</fullName>
    </submittedName>
</protein>
<accession>A0ABQ2F9X4</accession>
<gene>
    <name evidence="1" type="ORF">GCM10011509_24770</name>
</gene>
<dbReference type="RefSeq" id="WP_022921777.1">
    <property type="nucleotide sequence ID" value="NZ_BMLB01000005.1"/>
</dbReference>
<name>A0ABQ2F9X4_9MICO</name>
<comment type="caution">
    <text evidence="1">The sequence shown here is derived from an EMBL/GenBank/DDBJ whole genome shotgun (WGS) entry which is preliminary data.</text>
</comment>
<evidence type="ECO:0000313" key="1">
    <source>
        <dbReference type="EMBL" id="GGK75141.1"/>
    </source>
</evidence>
<evidence type="ECO:0000313" key="2">
    <source>
        <dbReference type="Proteomes" id="UP000662111"/>
    </source>
</evidence>
<dbReference type="Proteomes" id="UP000662111">
    <property type="component" value="Unassembled WGS sequence"/>
</dbReference>
<reference evidence="2" key="1">
    <citation type="journal article" date="2019" name="Int. J. Syst. Evol. Microbiol.">
        <title>The Global Catalogue of Microorganisms (GCM) 10K type strain sequencing project: providing services to taxonomists for standard genome sequencing and annotation.</title>
        <authorList>
            <consortium name="The Broad Institute Genomics Platform"/>
            <consortium name="The Broad Institute Genome Sequencing Center for Infectious Disease"/>
            <person name="Wu L."/>
            <person name="Ma J."/>
        </authorList>
    </citation>
    <scope>NUCLEOTIDE SEQUENCE [LARGE SCALE GENOMIC DNA]</scope>
    <source>
        <strain evidence="2">CGMCC 1.5362</strain>
    </source>
</reference>
<sequence length="184" mass="18382">MSRQRGVGGGLAGTAAVAGEIVDRVQVLGLASASAVAERCIATVDRYLADRDGPRTLDLPAVGGPAPGPQPAEALELPAVPAGSSTGGSLWIHNPTTAPVRARVRVSSLTSAEGHLLPAPTVGVPSSAGIEVAAGGSVEVRVQVRVPAGTPPGHFHGVVTSTATPRQCLPLLLHVRTSPAEDGP</sequence>
<proteinExistence type="predicted"/>
<dbReference type="EMBL" id="BMLB01000005">
    <property type="protein sequence ID" value="GGK75141.1"/>
    <property type="molecule type" value="Genomic_DNA"/>
</dbReference>
<keyword evidence="2" id="KW-1185">Reference proteome</keyword>
<organism evidence="1 2">
    <name type="scientific">Ornithinimicrobium pekingense</name>
    <dbReference type="NCBI Taxonomy" id="384677"/>
    <lineage>
        <taxon>Bacteria</taxon>
        <taxon>Bacillati</taxon>
        <taxon>Actinomycetota</taxon>
        <taxon>Actinomycetes</taxon>
        <taxon>Micrococcales</taxon>
        <taxon>Ornithinimicrobiaceae</taxon>
        <taxon>Ornithinimicrobium</taxon>
    </lineage>
</organism>